<dbReference type="EMBL" id="JBGXBU010000001">
    <property type="protein sequence ID" value="MFM4892182.1"/>
    <property type="molecule type" value="Genomic_DNA"/>
</dbReference>
<keyword evidence="2" id="KW-1185">Reference proteome</keyword>
<accession>A0ABW9GMM0</accession>
<evidence type="ECO:0000313" key="2">
    <source>
        <dbReference type="Proteomes" id="UP001630969"/>
    </source>
</evidence>
<name>A0ABW9GMM0_9GAMM</name>
<organism evidence="1 2">
    <name type="scientific">Aeromonas bivalvium</name>
    <dbReference type="NCBI Taxonomy" id="440079"/>
    <lineage>
        <taxon>Bacteria</taxon>
        <taxon>Pseudomonadati</taxon>
        <taxon>Pseudomonadota</taxon>
        <taxon>Gammaproteobacteria</taxon>
        <taxon>Aeromonadales</taxon>
        <taxon>Aeromonadaceae</taxon>
        <taxon>Aeromonas</taxon>
    </lineage>
</organism>
<proteinExistence type="predicted"/>
<sequence>MNTDFIIQALDKGLFARFMNMEEKALDAVNGRWLVADASPGYPCRVSLREASVGERVLLIPFPYHDVDSPYRACGPVFVRQQADTAELDVNEIPDILPGRLLSVRAYDSAHMMIHAQTIQGTQFEQAVRSQFSSEAVSYLQIHNANPGCFSCSVHRANART</sequence>
<comment type="caution">
    <text evidence="1">The sequence shown here is derived from an EMBL/GenBank/DDBJ whole genome shotgun (WGS) entry which is preliminary data.</text>
</comment>
<evidence type="ECO:0000313" key="1">
    <source>
        <dbReference type="EMBL" id="MFM4892182.1"/>
    </source>
</evidence>
<dbReference type="PIRSF" id="PIRSF034110">
    <property type="entry name" value="DUF1203"/>
    <property type="match status" value="1"/>
</dbReference>
<dbReference type="InterPro" id="IPR009593">
    <property type="entry name" value="DUF1203"/>
</dbReference>
<protein>
    <submittedName>
        <fullName evidence="1">DUF1203 domain-containing protein</fullName>
    </submittedName>
</protein>
<dbReference type="RefSeq" id="WP_408788405.1">
    <property type="nucleotide sequence ID" value="NZ_JBGXBU010000001.1"/>
</dbReference>
<dbReference type="Proteomes" id="UP001630969">
    <property type="component" value="Unassembled WGS sequence"/>
</dbReference>
<dbReference type="Pfam" id="PF06718">
    <property type="entry name" value="DUF1203"/>
    <property type="match status" value="1"/>
</dbReference>
<reference evidence="1 2" key="1">
    <citation type="submission" date="2024-09" db="EMBL/GenBank/DDBJ databases">
        <title>Aeromonas strains Genome sequencing and assembly.</title>
        <authorList>
            <person name="Hu X."/>
            <person name="Tang B."/>
        </authorList>
    </citation>
    <scope>NUCLEOTIDE SEQUENCE [LARGE SCALE GENOMIC DNA]</scope>
    <source>
        <strain evidence="1 2">NB23SCDHY001</strain>
    </source>
</reference>
<dbReference type="GeneID" id="97219376"/>
<gene>
    <name evidence="1" type="ORF">ACEUDJ_04715</name>
</gene>